<gene>
    <name evidence="2" type="ordered locus">Solca_1147</name>
</gene>
<dbReference type="InterPro" id="IPR027304">
    <property type="entry name" value="Trigger_fact/SurA_dom_sf"/>
</dbReference>
<dbReference type="GO" id="GO:0015031">
    <property type="term" value="P:protein transport"/>
    <property type="evidence" value="ECO:0007669"/>
    <property type="project" value="InterPro"/>
</dbReference>
<organism evidence="2 3">
    <name type="scientific">Solitalea canadensis (strain ATCC 29591 / DSM 3403 / JCM 21819 / LMG 8368 / NBRC 15130 / NCIMB 12057 / USAM 9D)</name>
    <name type="common">Flexibacter canadensis</name>
    <dbReference type="NCBI Taxonomy" id="929556"/>
    <lineage>
        <taxon>Bacteria</taxon>
        <taxon>Pseudomonadati</taxon>
        <taxon>Bacteroidota</taxon>
        <taxon>Sphingobacteriia</taxon>
        <taxon>Sphingobacteriales</taxon>
        <taxon>Sphingobacteriaceae</taxon>
        <taxon>Solitalea</taxon>
    </lineage>
</organism>
<dbReference type="Proteomes" id="UP000007590">
    <property type="component" value="Chromosome"/>
</dbReference>
<dbReference type="EMBL" id="CP003349">
    <property type="protein sequence ID" value="AFD06251.1"/>
    <property type="molecule type" value="Genomic_DNA"/>
</dbReference>
<dbReference type="GO" id="GO:0003755">
    <property type="term" value="F:peptidyl-prolyl cis-trans isomerase activity"/>
    <property type="evidence" value="ECO:0007669"/>
    <property type="project" value="TreeGrafter"/>
</dbReference>
<dbReference type="PANTHER" id="PTHR30560">
    <property type="entry name" value="TRIGGER FACTOR CHAPERONE AND PEPTIDYL-PROLYL CIS/TRANS ISOMERASE"/>
    <property type="match status" value="1"/>
</dbReference>
<dbReference type="Pfam" id="PF05697">
    <property type="entry name" value="Trigger_N"/>
    <property type="match status" value="1"/>
</dbReference>
<evidence type="ECO:0000313" key="2">
    <source>
        <dbReference type="EMBL" id="AFD06251.1"/>
    </source>
</evidence>
<dbReference type="GO" id="GO:0043022">
    <property type="term" value="F:ribosome binding"/>
    <property type="evidence" value="ECO:0007669"/>
    <property type="project" value="TreeGrafter"/>
</dbReference>
<dbReference type="KEGG" id="scn:Solca_1147"/>
<dbReference type="STRING" id="929556.Solca_1147"/>
<dbReference type="Gene3D" id="1.10.3120.10">
    <property type="entry name" value="Trigger factor, C-terminal domain"/>
    <property type="match status" value="1"/>
</dbReference>
<evidence type="ECO:0000259" key="1">
    <source>
        <dbReference type="Pfam" id="PF05697"/>
    </source>
</evidence>
<dbReference type="SUPFAM" id="SSF102735">
    <property type="entry name" value="Trigger factor ribosome-binding domain"/>
    <property type="match status" value="1"/>
</dbReference>
<dbReference type="HOGENOM" id="CLU_045516_0_0_10"/>
<dbReference type="SUPFAM" id="SSF109998">
    <property type="entry name" value="Triger factor/SurA peptide-binding domain-like"/>
    <property type="match status" value="1"/>
</dbReference>
<dbReference type="eggNOG" id="COG0544">
    <property type="taxonomic scope" value="Bacteria"/>
</dbReference>
<dbReference type="PANTHER" id="PTHR30560:SF3">
    <property type="entry name" value="TRIGGER FACTOR-LIKE PROTEIN TIG, CHLOROPLASTIC"/>
    <property type="match status" value="1"/>
</dbReference>
<reference evidence="2" key="1">
    <citation type="submission" date="2012-02" db="EMBL/GenBank/DDBJ databases">
        <title>The complete genome of Solitalea canadensis DSM 3403.</title>
        <authorList>
            <consortium name="US DOE Joint Genome Institute (JGI-PGF)"/>
            <person name="Lucas S."/>
            <person name="Copeland A."/>
            <person name="Lapidus A."/>
            <person name="Glavina del Rio T."/>
            <person name="Dalin E."/>
            <person name="Tice H."/>
            <person name="Bruce D."/>
            <person name="Goodwin L."/>
            <person name="Pitluck S."/>
            <person name="Peters L."/>
            <person name="Ovchinnikova G."/>
            <person name="Lu M."/>
            <person name="Kyrpides N."/>
            <person name="Mavromatis K."/>
            <person name="Ivanova N."/>
            <person name="Brettin T."/>
            <person name="Detter J.C."/>
            <person name="Han C."/>
            <person name="Larimer F."/>
            <person name="Land M."/>
            <person name="Hauser L."/>
            <person name="Markowitz V."/>
            <person name="Cheng J.-F."/>
            <person name="Hugenholtz P."/>
            <person name="Woyke T."/>
            <person name="Wu D."/>
            <person name="Spring S."/>
            <person name="Schroeder M."/>
            <person name="Kopitz M."/>
            <person name="Brambilla E."/>
            <person name="Klenk H.-P."/>
            <person name="Eisen J.A."/>
        </authorList>
    </citation>
    <scope>NUCLEOTIDE SEQUENCE</scope>
    <source>
        <strain evidence="2">DSM 3403</strain>
    </source>
</reference>
<dbReference type="GO" id="GO:0051083">
    <property type="term" value="P:'de novo' cotranslational protein folding"/>
    <property type="evidence" value="ECO:0007669"/>
    <property type="project" value="TreeGrafter"/>
</dbReference>
<protein>
    <submittedName>
        <fullName evidence="2">Trigger factor</fullName>
    </submittedName>
</protein>
<dbReference type="InterPro" id="IPR008881">
    <property type="entry name" value="Trigger_fac_ribosome-bd_bac"/>
</dbReference>
<dbReference type="Gene3D" id="3.30.70.1050">
    <property type="entry name" value="Trigger factor ribosome-binding domain"/>
    <property type="match status" value="1"/>
</dbReference>
<name>H8KTB4_SOLCM</name>
<dbReference type="OrthoDB" id="9767721at2"/>
<proteinExistence type="predicted"/>
<dbReference type="AlphaFoldDB" id="H8KTB4"/>
<dbReference type="NCBIfam" id="TIGR00115">
    <property type="entry name" value="tig"/>
    <property type="match status" value="1"/>
</dbReference>
<feature type="domain" description="Trigger factor ribosome-binding bacterial" evidence="1">
    <location>
        <begin position="1"/>
        <end position="149"/>
    </location>
</feature>
<dbReference type="RefSeq" id="WP_014679478.1">
    <property type="nucleotide sequence ID" value="NC_017770.1"/>
</dbReference>
<dbReference type="GO" id="GO:0043335">
    <property type="term" value="P:protein unfolding"/>
    <property type="evidence" value="ECO:0007669"/>
    <property type="project" value="TreeGrafter"/>
</dbReference>
<dbReference type="InterPro" id="IPR036611">
    <property type="entry name" value="Trigger_fac_ribosome-bd_sf"/>
</dbReference>
<keyword evidence="3" id="KW-1185">Reference proteome</keyword>
<sequence>MNITQEKINDLGSVITINIQPADYKAKVEKAIKDQSKKARIPGFRPGMVPAAHIKKMYGKSILLDEINNLLSDSLNNYISDNKLEVLGQPLPKVDQDRDYKWDFEDTFEFSYEVGLAPDFKADFSSKDKFTKYKISADEETIKSRMESLQRAYGKMTNPEKSAEGDSIYGELVQLAEDGFVLEGGISHTTSVRIELVEDAKIKKSLIGLKKDDVVSFDIQKAYKNNATLIHNLLNISEEEAAEVKGNFQLTVKNVNRLEAAELNEEFFNKVFPDGSVTSADTFKEYVVKEIESQMQMNADRKLSNDIYEYAVDKIKFDLPSDFLKRWLKATNEKLTDEELEKDYAGFEKNLKWTLIENKVVQSNNIEIKPEEVIALAKERIAAQFAMYSPTPLSDVQLNEYTQNFISDRERATQMYNEVRSNRVFEFLKNTVETKEKAIDYKSFLELK</sequence>
<dbReference type="PIRSF" id="PIRSF003095">
    <property type="entry name" value="Trigger_factor"/>
    <property type="match status" value="1"/>
</dbReference>
<dbReference type="InterPro" id="IPR005215">
    <property type="entry name" value="Trig_fac"/>
</dbReference>
<accession>H8KTB4</accession>
<dbReference type="GO" id="GO:0044183">
    <property type="term" value="F:protein folding chaperone"/>
    <property type="evidence" value="ECO:0007669"/>
    <property type="project" value="TreeGrafter"/>
</dbReference>
<evidence type="ECO:0000313" key="3">
    <source>
        <dbReference type="Proteomes" id="UP000007590"/>
    </source>
</evidence>
<dbReference type="InterPro" id="IPR037041">
    <property type="entry name" value="Trigger_fac_C_sf"/>
</dbReference>